<evidence type="ECO:0000256" key="6">
    <source>
        <dbReference type="ARBA" id="ARBA00022968"/>
    </source>
</evidence>
<evidence type="ECO:0000256" key="9">
    <source>
        <dbReference type="ARBA" id="ARBA00023136"/>
    </source>
</evidence>
<keyword evidence="3 10" id="KW-0328">Glycosyltransferase</keyword>
<reference evidence="11 12" key="1">
    <citation type="submission" date="2023-03" db="EMBL/GenBank/DDBJ databases">
        <title>Genome insight into feeding habits of ladybird beetles.</title>
        <authorList>
            <person name="Li H.-S."/>
            <person name="Huang Y.-H."/>
            <person name="Pang H."/>
        </authorList>
    </citation>
    <scope>NUCLEOTIDE SEQUENCE [LARGE SCALE GENOMIC DNA]</scope>
    <source>
        <strain evidence="11">SYSU_2023b</strain>
        <tissue evidence="11">Whole body</tissue>
    </source>
</reference>
<organism evidence="11 12">
    <name type="scientific">Henosepilachna vigintioctopunctata</name>
    <dbReference type="NCBI Taxonomy" id="420089"/>
    <lineage>
        <taxon>Eukaryota</taxon>
        <taxon>Metazoa</taxon>
        <taxon>Ecdysozoa</taxon>
        <taxon>Arthropoda</taxon>
        <taxon>Hexapoda</taxon>
        <taxon>Insecta</taxon>
        <taxon>Pterygota</taxon>
        <taxon>Neoptera</taxon>
        <taxon>Endopterygota</taxon>
        <taxon>Coleoptera</taxon>
        <taxon>Polyphaga</taxon>
        <taxon>Cucujiformia</taxon>
        <taxon>Coccinelloidea</taxon>
        <taxon>Coccinellidae</taxon>
        <taxon>Epilachninae</taxon>
        <taxon>Epilachnini</taxon>
        <taxon>Henosepilachna</taxon>
    </lineage>
</organism>
<keyword evidence="5 10" id="KW-0812">Transmembrane</keyword>
<comment type="caution">
    <text evidence="11">The sequence shown here is derived from an EMBL/GenBank/DDBJ whole genome shotgun (WGS) entry which is preliminary data.</text>
</comment>
<comment type="similarity">
    <text evidence="2 10">Belongs to the glycosyltransferase 31 family.</text>
</comment>
<evidence type="ECO:0000256" key="8">
    <source>
        <dbReference type="ARBA" id="ARBA00023034"/>
    </source>
</evidence>
<dbReference type="Proteomes" id="UP001431783">
    <property type="component" value="Unassembled WGS sequence"/>
</dbReference>
<sequence length="383" mass="45014">MNVLSPLPKRTSRLKLYKVPLCMIFSFLLGCMFAFSIVPIDKTCRIENADIEYNIMKNSKLKNPELIILILSAPKNVERRNVARETWLPLKDRGQENIQDSKKFKVKHFFVIGNLGLNSNEHFNLNVEQIKYNDILLLPIQDTYQHLTLKVLKSFTWINEQFDFGLDFKYVLKCDDDSFVRVDNLIHEIQSIELLYLKSKLSSVIKISEENKSPYIQTNIQINNNETVKNLSIYWGYFDGRATIKKHGKWKEENWIACDRYIPYALGGGYILSKNLITYIAKNVDYLRMYNSEDVSIGLWLSTVTNILRIHDVRFDTEWASRGCQNFYLISHKLSAKNMRDMTSNLKQNNFLCTKEQFIRNFYRYNWSALPSQCCNIKKKITL</sequence>
<keyword evidence="9 10" id="KW-0472">Membrane</keyword>
<proteinExistence type="inferred from homology"/>
<comment type="subcellular location">
    <subcellularLocation>
        <location evidence="1 10">Golgi apparatus membrane</location>
        <topology evidence="1 10">Single-pass type II membrane protein</topology>
    </subcellularLocation>
</comment>
<evidence type="ECO:0000256" key="4">
    <source>
        <dbReference type="ARBA" id="ARBA00022679"/>
    </source>
</evidence>
<evidence type="ECO:0000313" key="12">
    <source>
        <dbReference type="Proteomes" id="UP001431783"/>
    </source>
</evidence>
<dbReference type="GO" id="GO:0047220">
    <property type="term" value="F:galactosylxylosylprotein 3-beta-galactosyltransferase activity"/>
    <property type="evidence" value="ECO:0007669"/>
    <property type="project" value="TreeGrafter"/>
</dbReference>
<keyword evidence="12" id="KW-1185">Reference proteome</keyword>
<gene>
    <name evidence="11" type="ORF">WA026_000719</name>
</gene>
<keyword evidence="4" id="KW-0808">Transferase</keyword>
<evidence type="ECO:0000256" key="5">
    <source>
        <dbReference type="ARBA" id="ARBA00022692"/>
    </source>
</evidence>
<dbReference type="InterPro" id="IPR002659">
    <property type="entry name" value="Glyco_trans_31"/>
</dbReference>
<protein>
    <recommendedName>
        <fullName evidence="10">Hexosyltransferase</fullName>
        <ecNumber evidence="10">2.4.1.-</ecNumber>
    </recommendedName>
</protein>
<dbReference type="Gene3D" id="3.90.550.50">
    <property type="match status" value="1"/>
</dbReference>
<keyword evidence="7 10" id="KW-1133">Transmembrane helix</keyword>
<dbReference type="EMBL" id="JARQZJ010000121">
    <property type="protein sequence ID" value="KAK9888470.1"/>
    <property type="molecule type" value="Genomic_DNA"/>
</dbReference>
<feature type="transmembrane region" description="Helical" evidence="10">
    <location>
        <begin position="21"/>
        <end position="40"/>
    </location>
</feature>
<dbReference type="PANTHER" id="PTHR11214:SF3">
    <property type="entry name" value="BETA-1,3-GALACTOSYLTRANSFERASE 6"/>
    <property type="match status" value="1"/>
</dbReference>
<dbReference type="GO" id="GO:0006493">
    <property type="term" value="P:protein O-linked glycosylation"/>
    <property type="evidence" value="ECO:0007669"/>
    <property type="project" value="TreeGrafter"/>
</dbReference>
<dbReference type="Pfam" id="PF01762">
    <property type="entry name" value="Galactosyl_T"/>
    <property type="match status" value="1"/>
</dbReference>
<dbReference type="PANTHER" id="PTHR11214">
    <property type="entry name" value="BETA-1,3-N-ACETYLGLUCOSAMINYLTRANSFERASE"/>
    <property type="match status" value="1"/>
</dbReference>
<accession>A0AAW1V8V2</accession>
<evidence type="ECO:0000256" key="2">
    <source>
        <dbReference type="ARBA" id="ARBA00008661"/>
    </source>
</evidence>
<dbReference type="GO" id="GO:0000139">
    <property type="term" value="C:Golgi membrane"/>
    <property type="evidence" value="ECO:0007669"/>
    <property type="project" value="UniProtKB-SubCell"/>
</dbReference>
<keyword evidence="6 10" id="KW-0735">Signal-anchor</keyword>
<keyword evidence="8 10" id="KW-0333">Golgi apparatus</keyword>
<dbReference type="EC" id="2.4.1.-" evidence="10"/>
<dbReference type="AlphaFoldDB" id="A0AAW1V8V2"/>
<dbReference type="GO" id="GO:0006024">
    <property type="term" value="P:glycosaminoglycan biosynthetic process"/>
    <property type="evidence" value="ECO:0007669"/>
    <property type="project" value="TreeGrafter"/>
</dbReference>
<evidence type="ECO:0000256" key="1">
    <source>
        <dbReference type="ARBA" id="ARBA00004323"/>
    </source>
</evidence>
<evidence type="ECO:0000313" key="11">
    <source>
        <dbReference type="EMBL" id="KAK9888470.1"/>
    </source>
</evidence>
<evidence type="ECO:0000256" key="10">
    <source>
        <dbReference type="RuleBase" id="RU363063"/>
    </source>
</evidence>
<name>A0AAW1V8V2_9CUCU</name>
<evidence type="ECO:0000256" key="3">
    <source>
        <dbReference type="ARBA" id="ARBA00022676"/>
    </source>
</evidence>
<evidence type="ECO:0000256" key="7">
    <source>
        <dbReference type="ARBA" id="ARBA00022989"/>
    </source>
</evidence>